<name>A0A8J2TDT4_ZYGB2</name>
<dbReference type="GO" id="GO:0044843">
    <property type="term" value="P:cell cycle G1/S phase transition"/>
    <property type="evidence" value="ECO:0007669"/>
    <property type="project" value="UniProtKB-ARBA"/>
</dbReference>
<dbReference type="CDD" id="cd20559">
    <property type="entry name" value="CYCLIN_ScCLN_like"/>
    <property type="match status" value="1"/>
</dbReference>
<feature type="region of interest" description="Disordered" evidence="6">
    <location>
        <begin position="414"/>
        <end position="477"/>
    </location>
</feature>
<evidence type="ECO:0000256" key="1">
    <source>
        <dbReference type="ARBA" id="ARBA00008742"/>
    </source>
</evidence>
<keyword evidence="9" id="KW-1185">Reference proteome</keyword>
<feature type="compositionally biased region" description="Low complexity" evidence="6">
    <location>
        <begin position="457"/>
        <end position="477"/>
    </location>
</feature>
<keyword evidence="2" id="KW-0132">Cell division</keyword>
<dbReference type="Proteomes" id="UP000019375">
    <property type="component" value="Unassembled WGS sequence"/>
</dbReference>
<proteinExistence type="inferred from homology"/>
<dbReference type="Gene3D" id="1.10.472.10">
    <property type="entry name" value="Cyclin-like"/>
    <property type="match status" value="1"/>
</dbReference>
<dbReference type="GO" id="GO:0051301">
    <property type="term" value="P:cell division"/>
    <property type="evidence" value="ECO:0007669"/>
    <property type="project" value="UniProtKB-KW"/>
</dbReference>
<feature type="compositionally biased region" description="Polar residues" evidence="6">
    <location>
        <begin position="414"/>
        <end position="431"/>
    </location>
</feature>
<dbReference type="Pfam" id="PF00134">
    <property type="entry name" value="Cyclin_N"/>
    <property type="match status" value="1"/>
</dbReference>
<reference evidence="9" key="1">
    <citation type="journal article" date="2013" name="Genome Announc.">
        <title>Genome sequence of the food spoilage yeast Zygosaccharomyces bailii CLIB 213(T).</title>
        <authorList>
            <person name="Galeote V."/>
            <person name="Bigey F."/>
            <person name="Devillers H."/>
            <person name="Neuveglise C."/>
            <person name="Dequin S."/>
        </authorList>
    </citation>
    <scope>NUCLEOTIDE SEQUENCE [LARGE SCALE GENOMIC DNA]</scope>
    <source>
        <strain evidence="9">CLIB 213 / ATCC 58445 / CBS 680 / CCRC 21525 / NBRC 1098 / NCYC 1416 / NRRL Y-2227</strain>
    </source>
</reference>
<evidence type="ECO:0000256" key="2">
    <source>
        <dbReference type="ARBA" id="ARBA00022618"/>
    </source>
</evidence>
<dbReference type="OrthoDB" id="5590282at2759"/>
<evidence type="ECO:0000256" key="4">
    <source>
        <dbReference type="ARBA" id="ARBA00023306"/>
    </source>
</evidence>
<dbReference type="InterPro" id="IPR039361">
    <property type="entry name" value="Cyclin"/>
</dbReference>
<dbReference type="InterPro" id="IPR006671">
    <property type="entry name" value="Cyclin_N"/>
</dbReference>
<dbReference type="GO" id="GO:0051726">
    <property type="term" value="P:regulation of cell cycle"/>
    <property type="evidence" value="ECO:0007669"/>
    <property type="project" value="UniProtKB-ARBA"/>
</dbReference>
<evidence type="ECO:0000259" key="7">
    <source>
        <dbReference type="SMART" id="SM00385"/>
    </source>
</evidence>
<evidence type="ECO:0000313" key="8">
    <source>
        <dbReference type="EMBL" id="CDF91785.1"/>
    </source>
</evidence>
<accession>A0A8J2TDT4</accession>
<dbReference type="FunFam" id="1.10.472.10:FF:000010">
    <property type="entry name" value="G1/S-specific cyclin Cln1"/>
    <property type="match status" value="1"/>
</dbReference>
<comment type="similarity">
    <text evidence="1 5">Belongs to the cyclin family.</text>
</comment>
<gene>
    <name evidence="8" type="ORF">BN860_01046g</name>
</gene>
<protein>
    <submittedName>
        <fullName evidence="8">ZYBA0S14-01046g1_1</fullName>
    </submittedName>
</protein>
<dbReference type="SMART" id="SM00385">
    <property type="entry name" value="CYCLIN"/>
    <property type="match status" value="1"/>
</dbReference>
<sequence>MRRCVNLHPKLVKSEQAACEHSIKPIKNEILQYLQGLEGCCTTFNAAMIDNQPEINWSMRPYINDFLMDLHLFFKLSQETFFLACLIADKYCCKRIVYKRHYQLLAATSLWIAAKYQDKKTRIPTLKELVLLCHRIYEPKMFVQMERHILTTLEWSVGTLVSTFDVVQWILSASSTRTLPKDANFLPLVSFLSDLTLYQRDYMDYTSSAKAVAVLILASRIQDNSSFLQFINQLLNELDGTRDDPCFHIAGDNNTNDLSLSLNAETFDQVRACLYLLVKDVFEDKYCDERSLSKMIILKKYKKWPITAWLSNFRSANADLASQLNSLTNSLKLANNTPYPETMRMWLEDSIVNCVDKLMGFQGTEDLLEEDELLLEDDCSRNLSLFSSHSSCFTSDFNIPNCIEGISTPTSSILAPTPSSNISSRQPSLGSVQHPHAGVEHSHVCPPTPYSANSTFSSRPRLSTGSSTSSVSSRSSASPANLFKKSFRSNNTRYSPINNQLVILRESSNQSDLFE</sequence>
<dbReference type="InterPro" id="IPR036915">
    <property type="entry name" value="Cyclin-like_sf"/>
</dbReference>
<dbReference type="AlphaFoldDB" id="A0A8J2TDT4"/>
<evidence type="ECO:0000256" key="3">
    <source>
        <dbReference type="ARBA" id="ARBA00023127"/>
    </source>
</evidence>
<evidence type="ECO:0000256" key="5">
    <source>
        <dbReference type="RuleBase" id="RU000383"/>
    </source>
</evidence>
<dbReference type="PANTHER" id="PTHR10177">
    <property type="entry name" value="CYCLINS"/>
    <property type="match status" value="1"/>
</dbReference>
<organism evidence="8 9">
    <name type="scientific">Zygosaccharomyces bailii (strain CLIB 213 / ATCC 58445 / CBS 680 / BCRC 21525 / NBRC 1098 / NCYC 1416 / NRRL Y-2227)</name>
    <dbReference type="NCBI Taxonomy" id="1333698"/>
    <lineage>
        <taxon>Eukaryota</taxon>
        <taxon>Fungi</taxon>
        <taxon>Dikarya</taxon>
        <taxon>Ascomycota</taxon>
        <taxon>Saccharomycotina</taxon>
        <taxon>Saccharomycetes</taxon>
        <taxon>Saccharomycetales</taxon>
        <taxon>Saccharomycetaceae</taxon>
        <taxon>Zygosaccharomyces</taxon>
    </lineage>
</organism>
<dbReference type="EMBL" id="HG316467">
    <property type="protein sequence ID" value="CDF91785.1"/>
    <property type="molecule type" value="Genomic_DNA"/>
</dbReference>
<dbReference type="InterPro" id="IPR013763">
    <property type="entry name" value="Cyclin-like_dom"/>
</dbReference>
<dbReference type="GO" id="GO:0044772">
    <property type="term" value="P:mitotic cell cycle phase transition"/>
    <property type="evidence" value="ECO:0007669"/>
    <property type="project" value="UniProtKB-ARBA"/>
</dbReference>
<dbReference type="GO" id="GO:0016538">
    <property type="term" value="F:cyclin-dependent protein serine/threonine kinase regulator activity"/>
    <property type="evidence" value="ECO:0007669"/>
    <property type="project" value="UniProtKB-ARBA"/>
</dbReference>
<evidence type="ECO:0000313" key="9">
    <source>
        <dbReference type="Proteomes" id="UP000019375"/>
    </source>
</evidence>
<feature type="domain" description="Cyclin-like" evidence="7">
    <location>
        <begin position="65"/>
        <end position="151"/>
    </location>
</feature>
<keyword evidence="3 5" id="KW-0195">Cyclin</keyword>
<dbReference type="SUPFAM" id="SSF47954">
    <property type="entry name" value="Cyclin-like"/>
    <property type="match status" value="1"/>
</dbReference>
<evidence type="ECO:0000256" key="6">
    <source>
        <dbReference type="SAM" id="MobiDB-lite"/>
    </source>
</evidence>
<keyword evidence="4" id="KW-0131">Cell cycle</keyword>